<sequence length="481" mass="50857">MSHYSRGRLTEIGDLTTGLETQGGEATRQGREAQSEREIREAQDRLRTIRRSSEDLRGELERMKQAKTRASTSRRDVRPSFQAQPSSSSGQSHRQMSSSSNTGSTSAPQRSRDESRMAQSSGGFGLNMAPQASGVTAPRAPTPSGQASSSSSSEAEYDGGQGSPYAGSRTRFQDTAAALPTRSNTERVQGHRSDHGPVSGSGDYNPPANPSQGTSRPSHSSHRRSSSSPSNTFAGSSRLQSTGRPAPSSLAMGQPEQRDVPIPPNTANPARQPYRFPPLSASGAANPGYYGSGASGNRLPHLRAPSNVGPLTTQMQQLGFNAYPQSRAPTASGSGLPLSGSPLGYQQQPPLRRASSPNTRTTLSQNISAPRRMSTPPLGVNAMSSSSRYPVSHQQTPTTRRDMSPGRSSPQVHSTPRQSGTRPLFGGSISAAGSSIHPAGQSGRPSGPRGRDFSPLRTGHYGTSSHTRGVTPPRGTRGRRQ</sequence>
<evidence type="ECO:0000256" key="1">
    <source>
        <dbReference type="SAM" id="MobiDB-lite"/>
    </source>
</evidence>
<feature type="compositionally biased region" description="Low complexity" evidence="1">
    <location>
        <begin position="426"/>
        <end position="448"/>
    </location>
</feature>
<feature type="compositionally biased region" description="Polar residues" evidence="1">
    <location>
        <begin position="406"/>
        <end position="421"/>
    </location>
</feature>
<feature type="compositionally biased region" description="Polar residues" evidence="1">
    <location>
        <begin position="231"/>
        <end position="243"/>
    </location>
</feature>
<dbReference type="Proteomes" id="UP000720189">
    <property type="component" value="Unassembled WGS sequence"/>
</dbReference>
<name>A0A9P9FVW5_FUSRE</name>
<feature type="region of interest" description="Disordered" evidence="1">
    <location>
        <begin position="1"/>
        <end position="309"/>
    </location>
</feature>
<feature type="compositionally biased region" description="Polar residues" evidence="1">
    <location>
        <begin position="382"/>
        <end position="398"/>
    </location>
</feature>
<feature type="compositionally biased region" description="Basic and acidic residues" evidence="1">
    <location>
        <begin position="28"/>
        <end position="64"/>
    </location>
</feature>
<comment type="caution">
    <text evidence="2">The sequence shown here is derived from an EMBL/GenBank/DDBJ whole genome shotgun (WGS) entry which is preliminary data.</text>
</comment>
<feature type="compositionally biased region" description="Polar residues" evidence="1">
    <location>
        <begin position="345"/>
        <end position="368"/>
    </location>
</feature>
<organism evidence="2 3">
    <name type="scientific">Fusarium redolens</name>
    <dbReference type="NCBI Taxonomy" id="48865"/>
    <lineage>
        <taxon>Eukaryota</taxon>
        <taxon>Fungi</taxon>
        <taxon>Dikarya</taxon>
        <taxon>Ascomycota</taxon>
        <taxon>Pezizomycotina</taxon>
        <taxon>Sordariomycetes</taxon>
        <taxon>Hypocreomycetidae</taxon>
        <taxon>Hypocreales</taxon>
        <taxon>Nectriaceae</taxon>
        <taxon>Fusarium</taxon>
        <taxon>Fusarium redolens species complex</taxon>
    </lineage>
</organism>
<evidence type="ECO:0000313" key="3">
    <source>
        <dbReference type="Proteomes" id="UP000720189"/>
    </source>
</evidence>
<dbReference type="AlphaFoldDB" id="A0A9P9FVW5"/>
<keyword evidence="3" id="KW-1185">Reference proteome</keyword>
<dbReference type="GeneID" id="70228237"/>
<accession>A0A9P9FVW5</accession>
<feature type="compositionally biased region" description="Low complexity" evidence="1">
    <location>
        <begin position="332"/>
        <end position="344"/>
    </location>
</feature>
<reference evidence="2" key="1">
    <citation type="journal article" date="2021" name="Nat. Commun.">
        <title>Genetic determinants of endophytism in the Arabidopsis root mycobiome.</title>
        <authorList>
            <person name="Mesny F."/>
            <person name="Miyauchi S."/>
            <person name="Thiergart T."/>
            <person name="Pickel B."/>
            <person name="Atanasova L."/>
            <person name="Karlsson M."/>
            <person name="Huettel B."/>
            <person name="Barry K.W."/>
            <person name="Haridas S."/>
            <person name="Chen C."/>
            <person name="Bauer D."/>
            <person name="Andreopoulos W."/>
            <person name="Pangilinan J."/>
            <person name="LaButti K."/>
            <person name="Riley R."/>
            <person name="Lipzen A."/>
            <person name="Clum A."/>
            <person name="Drula E."/>
            <person name="Henrissat B."/>
            <person name="Kohler A."/>
            <person name="Grigoriev I.V."/>
            <person name="Martin F.M."/>
            <person name="Hacquard S."/>
        </authorList>
    </citation>
    <scope>NUCLEOTIDE SEQUENCE</scope>
    <source>
        <strain evidence="2">MPI-CAGE-AT-0023</strain>
    </source>
</reference>
<proteinExistence type="predicted"/>
<feature type="region of interest" description="Disordered" evidence="1">
    <location>
        <begin position="324"/>
        <end position="481"/>
    </location>
</feature>
<dbReference type="OrthoDB" id="10631369at2759"/>
<evidence type="ECO:0000313" key="2">
    <source>
        <dbReference type="EMBL" id="KAH7202872.1"/>
    </source>
</evidence>
<feature type="compositionally biased region" description="Low complexity" evidence="1">
    <location>
        <begin position="80"/>
        <end position="106"/>
    </location>
</feature>
<dbReference type="EMBL" id="JAGMUX010000048">
    <property type="protein sequence ID" value="KAH7202872.1"/>
    <property type="molecule type" value="Genomic_DNA"/>
</dbReference>
<protein>
    <submittedName>
        <fullName evidence="2">Uncharacterized protein</fullName>
    </submittedName>
</protein>
<feature type="compositionally biased region" description="Basic and acidic residues" evidence="1">
    <location>
        <begin position="184"/>
        <end position="195"/>
    </location>
</feature>
<dbReference type="RefSeq" id="XP_046040684.1">
    <property type="nucleotide sequence ID" value="XM_046198283.1"/>
</dbReference>
<gene>
    <name evidence="2" type="ORF">BKA55DRAFT_682016</name>
</gene>